<protein>
    <submittedName>
        <fullName evidence="1">Uncharacterized protein</fullName>
    </submittedName>
</protein>
<accession>A0A179GWR0</accession>
<reference evidence="1 2" key="1">
    <citation type="submission" date="2016-01" db="EMBL/GenBank/DDBJ databases">
        <title>Biosynthesis of antibiotic leucinostatins and their inhibition on Phytophthora in bio-control Purpureocillium lilacinum.</title>
        <authorList>
            <person name="Wang G."/>
            <person name="Liu Z."/>
            <person name="Lin R."/>
            <person name="Li E."/>
            <person name="Mao Z."/>
            <person name="Ling J."/>
            <person name="Yin W."/>
            <person name="Xie B."/>
        </authorList>
    </citation>
    <scope>NUCLEOTIDE SEQUENCE [LARGE SCALE GENOMIC DNA]</scope>
    <source>
        <strain evidence="1">PLBJ-1</strain>
    </source>
</reference>
<dbReference type="EMBL" id="LSBH01000003">
    <property type="protein sequence ID" value="OAQ81733.1"/>
    <property type="molecule type" value="Genomic_DNA"/>
</dbReference>
<evidence type="ECO:0000313" key="2">
    <source>
        <dbReference type="Proteomes" id="UP000078240"/>
    </source>
</evidence>
<gene>
    <name evidence="1" type="ORF">VFPBJ_04317</name>
</gene>
<organism evidence="1 2">
    <name type="scientific">Purpureocillium lilacinum</name>
    <name type="common">Paecilomyces lilacinus</name>
    <dbReference type="NCBI Taxonomy" id="33203"/>
    <lineage>
        <taxon>Eukaryota</taxon>
        <taxon>Fungi</taxon>
        <taxon>Dikarya</taxon>
        <taxon>Ascomycota</taxon>
        <taxon>Pezizomycotina</taxon>
        <taxon>Sordariomycetes</taxon>
        <taxon>Hypocreomycetidae</taxon>
        <taxon>Hypocreales</taxon>
        <taxon>Ophiocordycipitaceae</taxon>
        <taxon>Purpureocillium</taxon>
    </lineage>
</organism>
<name>A0A179GWR0_PURLI</name>
<sequence length="69" mass="7728">MLAAWLTSMRHELLATSHLCGTRDYHQPRTTPPLSKLGATQVRREREQGMGILAHLPRGRCHCALPARA</sequence>
<evidence type="ECO:0000313" key="1">
    <source>
        <dbReference type="EMBL" id="OAQ81733.1"/>
    </source>
</evidence>
<dbReference type="Proteomes" id="UP000078240">
    <property type="component" value="Unassembled WGS sequence"/>
</dbReference>
<dbReference type="AlphaFoldDB" id="A0A179GWR0"/>
<comment type="caution">
    <text evidence="1">The sequence shown here is derived from an EMBL/GenBank/DDBJ whole genome shotgun (WGS) entry which is preliminary data.</text>
</comment>
<proteinExistence type="predicted"/>